<dbReference type="STRING" id="330214.NIDE4077"/>
<reference evidence="2 3" key="1">
    <citation type="journal article" date="2010" name="Proc. Natl. Acad. Sci. U.S.A.">
        <title>A Nitrospira metagenome illuminates the physiology and evolution of globally important nitrite-oxidizing bacteria.</title>
        <authorList>
            <person name="Lucker S."/>
            <person name="Wagner M."/>
            <person name="Maixner F."/>
            <person name="Pelletier E."/>
            <person name="Koch H."/>
            <person name="Vacherie B."/>
            <person name="Rattei T."/>
            <person name="Sinninghe Damste J."/>
            <person name="Spieck E."/>
            <person name="Le Paslier D."/>
            <person name="Daims H."/>
        </authorList>
    </citation>
    <scope>NUCLEOTIDE SEQUENCE [LARGE SCALE GENOMIC DNA]</scope>
</reference>
<dbReference type="Proteomes" id="UP000001660">
    <property type="component" value="Chromosome"/>
</dbReference>
<dbReference type="EMBL" id="FP929003">
    <property type="protein sequence ID" value="CBK43746.1"/>
    <property type="molecule type" value="Genomic_DNA"/>
</dbReference>
<accession>D8P8B4</accession>
<proteinExistence type="predicted"/>
<organism evidence="2 3">
    <name type="scientific">Nitrospira defluvii</name>
    <dbReference type="NCBI Taxonomy" id="330214"/>
    <lineage>
        <taxon>Bacteria</taxon>
        <taxon>Pseudomonadati</taxon>
        <taxon>Nitrospirota</taxon>
        <taxon>Nitrospiria</taxon>
        <taxon>Nitrospirales</taxon>
        <taxon>Nitrospiraceae</taxon>
        <taxon>Nitrospira</taxon>
    </lineage>
</organism>
<evidence type="ECO:0000313" key="3">
    <source>
        <dbReference type="Proteomes" id="UP000001660"/>
    </source>
</evidence>
<dbReference type="eggNOG" id="COG0457">
    <property type="taxonomic scope" value="Bacteria"/>
</dbReference>
<dbReference type="AlphaFoldDB" id="D8P8B4"/>
<dbReference type="KEGG" id="nde:NIDE4077"/>
<dbReference type="HOGENOM" id="CLU_1438671_0_0_0"/>
<feature type="signal peptide" evidence="1">
    <location>
        <begin position="1"/>
        <end position="17"/>
    </location>
</feature>
<keyword evidence="1" id="KW-0732">Signal</keyword>
<evidence type="ECO:0000313" key="2">
    <source>
        <dbReference type="EMBL" id="CBK43746.1"/>
    </source>
</evidence>
<keyword evidence="3" id="KW-1185">Reference proteome</keyword>
<feature type="chain" id="PRO_5003119801" evidence="1">
    <location>
        <begin position="18"/>
        <end position="188"/>
    </location>
</feature>
<name>D8P8B4_9BACT</name>
<protein>
    <submittedName>
        <fullName evidence="2">Uncharacterized protein</fullName>
    </submittedName>
</protein>
<sequence>MLWFCCPVFLLSGSLLWAEDLPLTRNVPIPDFQNRTESAKPYNFDAPPEGMFRHIVLAEGFDEELGLQRTHEIVPVRPAEQFPAGPKPVFIVFELHQHYQSFQVFGRCYPEEVAGLDGRTVVADDAMYIALEDQTGYLKLFPAEGGWKPGRYKVEIHAGEQINDMSLMGTMRFTITASSDSGAPAGSR</sequence>
<gene>
    <name evidence="2" type="ORF">NIDE4077</name>
</gene>
<evidence type="ECO:0000256" key="1">
    <source>
        <dbReference type="SAM" id="SignalP"/>
    </source>
</evidence>